<feature type="transmembrane region" description="Helical" evidence="9">
    <location>
        <begin position="251"/>
        <end position="280"/>
    </location>
</feature>
<sequence length="510" mass="50352">MPHWALTAEPRRCRWLGLAGSLALAAGSLRSGALPVAAGARPTPGHAGPALLLTGLGTVLLVAAWLLLGRGLTRTDRAAPVGVRWLAVTLAWWAGPLLAAAPLFSRDVYSYLAQGAMLDAGLDVYAHGPADLGGPEAAQVPDVWLRTPAPYGPLFLALARTARAVAGPGVVGSGVVGGVLALRALALAGTVALVVLLPRLARACGVPPAAALWLGALNPLVLLHLIGGAHNDAVLLPLLVGGLLAARRGQVVGAAALVTLAALVKAPAVLALPAVAWLAVPQEAAEGGGPRRTAVDLVRAAGTVAVAAVATTVLVTALAGTGYGWLTALGTPVSAGSWSPVSSLGRAAATVFAGGDPAVTALVQRLGLGGAATVAVLLARRVARGRIDAVHATGLALAALVLLGPALRPWYALWAAVLIAAAAPLGDRTRSWTAGACAVLAFVVVPDGFTPGPAALALTVAGGAAGAGVAALVAVRGVWANGTSRAGSSAGLPRPRTADGAAVRMAGRAR</sequence>
<evidence type="ECO:0000256" key="7">
    <source>
        <dbReference type="ARBA" id="ARBA00043987"/>
    </source>
</evidence>
<comment type="caution">
    <text evidence="10">The sequence shown here is derived from an EMBL/GenBank/DDBJ whole genome shotgun (WGS) entry which is preliminary data.</text>
</comment>
<evidence type="ECO:0000256" key="4">
    <source>
        <dbReference type="ARBA" id="ARBA00022692"/>
    </source>
</evidence>
<evidence type="ECO:0000256" key="3">
    <source>
        <dbReference type="ARBA" id="ARBA00022679"/>
    </source>
</evidence>
<comment type="similarity">
    <text evidence="7">Belongs to the MptA/B family.</text>
</comment>
<feature type="transmembrane region" description="Helical" evidence="9">
    <location>
        <begin position="301"/>
        <end position="326"/>
    </location>
</feature>
<feature type="transmembrane region" description="Helical" evidence="9">
    <location>
        <begin position="49"/>
        <end position="69"/>
    </location>
</feature>
<feature type="transmembrane region" description="Helical" evidence="9">
    <location>
        <begin position="362"/>
        <end position="379"/>
    </location>
</feature>
<dbReference type="EMBL" id="JBHSOC010000119">
    <property type="protein sequence ID" value="MFC5646906.1"/>
    <property type="molecule type" value="Genomic_DNA"/>
</dbReference>
<dbReference type="GO" id="GO:0016757">
    <property type="term" value="F:glycosyltransferase activity"/>
    <property type="evidence" value="ECO:0007669"/>
    <property type="project" value="UniProtKB-KW"/>
</dbReference>
<evidence type="ECO:0000256" key="9">
    <source>
        <dbReference type="SAM" id="Phobius"/>
    </source>
</evidence>
<evidence type="ECO:0000256" key="5">
    <source>
        <dbReference type="ARBA" id="ARBA00022989"/>
    </source>
</evidence>
<evidence type="ECO:0000256" key="2">
    <source>
        <dbReference type="ARBA" id="ARBA00022676"/>
    </source>
</evidence>
<keyword evidence="3" id="KW-0808">Transferase</keyword>
<evidence type="ECO:0000256" key="6">
    <source>
        <dbReference type="ARBA" id="ARBA00023136"/>
    </source>
</evidence>
<feature type="transmembrane region" description="Helical" evidence="9">
    <location>
        <begin position="81"/>
        <end position="104"/>
    </location>
</feature>
<proteinExistence type="inferred from homology"/>
<feature type="transmembrane region" description="Helical" evidence="9">
    <location>
        <begin position="455"/>
        <end position="475"/>
    </location>
</feature>
<evidence type="ECO:0000313" key="10">
    <source>
        <dbReference type="EMBL" id="MFC5646906.1"/>
    </source>
</evidence>
<keyword evidence="6 9" id="KW-0472">Membrane</keyword>
<protein>
    <submittedName>
        <fullName evidence="10">Polyprenol phosphomannose-dependent alpha 1,6 mannosyltransferase MptB</fullName>
    </submittedName>
</protein>
<keyword evidence="11" id="KW-1185">Reference proteome</keyword>
<dbReference type="NCBIfam" id="NF038066">
    <property type="entry name" value="MptB"/>
    <property type="match status" value="1"/>
</dbReference>
<feature type="transmembrane region" description="Helical" evidence="9">
    <location>
        <begin position="175"/>
        <end position="197"/>
    </location>
</feature>
<evidence type="ECO:0000256" key="8">
    <source>
        <dbReference type="SAM" id="MobiDB-lite"/>
    </source>
</evidence>
<accession>A0ABW0VS30</accession>
<feature type="transmembrane region" description="Helical" evidence="9">
    <location>
        <begin position="386"/>
        <end position="403"/>
    </location>
</feature>
<evidence type="ECO:0000313" key="11">
    <source>
        <dbReference type="Proteomes" id="UP001596066"/>
    </source>
</evidence>
<feature type="region of interest" description="Disordered" evidence="8">
    <location>
        <begin position="485"/>
        <end position="510"/>
    </location>
</feature>
<keyword evidence="5 9" id="KW-1133">Transmembrane helix</keyword>
<feature type="transmembrane region" description="Helical" evidence="9">
    <location>
        <begin position="209"/>
        <end position="231"/>
    </location>
</feature>
<evidence type="ECO:0000256" key="1">
    <source>
        <dbReference type="ARBA" id="ARBA00004141"/>
    </source>
</evidence>
<keyword evidence="4 9" id="KW-0812">Transmembrane</keyword>
<comment type="subcellular location">
    <subcellularLocation>
        <location evidence="1">Membrane</location>
        <topology evidence="1">Multi-pass membrane protein</topology>
    </subcellularLocation>
</comment>
<gene>
    <name evidence="10" type="primary">mptB</name>
    <name evidence="10" type="ORF">ACFPZF_36895</name>
</gene>
<keyword evidence="2 10" id="KW-0328">Glycosyltransferase</keyword>
<organism evidence="10 11">
    <name type="scientific">Kitasatospora cinereorecta</name>
    <dbReference type="NCBI Taxonomy" id="285560"/>
    <lineage>
        <taxon>Bacteria</taxon>
        <taxon>Bacillati</taxon>
        <taxon>Actinomycetota</taxon>
        <taxon>Actinomycetes</taxon>
        <taxon>Kitasatosporales</taxon>
        <taxon>Streptomycetaceae</taxon>
        <taxon>Kitasatospora</taxon>
    </lineage>
</organism>
<reference evidence="11" key="1">
    <citation type="journal article" date="2019" name="Int. J. Syst. Evol. Microbiol.">
        <title>The Global Catalogue of Microorganisms (GCM) 10K type strain sequencing project: providing services to taxonomists for standard genome sequencing and annotation.</title>
        <authorList>
            <consortium name="The Broad Institute Genomics Platform"/>
            <consortium name="The Broad Institute Genome Sequencing Center for Infectious Disease"/>
            <person name="Wu L."/>
            <person name="Ma J."/>
        </authorList>
    </citation>
    <scope>NUCLEOTIDE SEQUENCE [LARGE SCALE GENOMIC DNA]</scope>
    <source>
        <strain evidence="11">CGMCC 4.1622</strain>
    </source>
</reference>
<name>A0ABW0VS30_9ACTN</name>
<dbReference type="Proteomes" id="UP001596066">
    <property type="component" value="Unassembled WGS sequence"/>
</dbReference>
<dbReference type="RefSeq" id="WP_346148029.1">
    <property type="nucleotide sequence ID" value="NZ_BAAAUA010000043.1"/>
</dbReference>
<dbReference type="Pfam" id="PF26314">
    <property type="entry name" value="MptA_B_family"/>
    <property type="match status" value="1"/>
</dbReference>
<dbReference type="InterPro" id="IPR049829">
    <property type="entry name" value="MptA/B-like"/>
</dbReference>